<dbReference type="InterPro" id="IPR011335">
    <property type="entry name" value="Restrct_endonuc-II-like"/>
</dbReference>
<dbReference type="GO" id="GO:0004519">
    <property type="term" value="F:endonuclease activity"/>
    <property type="evidence" value="ECO:0007669"/>
    <property type="project" value="UniProtKB-KW"/>
</dbReference>
<evidence type="ECO:0000313" key="3">
    <source>
        <dbReference type="Proteomes" id="UP001300496"/>
    </source>
</evidence>
<keyword evidence="2" id="KW-0378">Hydrolase</keyword>
<feature type="domain" description="DUF559" evidence="1">
    <location>
        <begin position="257"/>
        <end position="309"/>
    </location>
</feature>
<comment type="caution">
    <text evidence="2">The sequence shown here is derived from an EMBL/GenBank/DDBJ whole genome shotgun (WGS) entry which is preliminary data.</text>
</comment>
<proteinExistence type="predicted"/>
<keyword evidence="2" id="KW-0255">Endonuclease</keyword>
<dbReference type="Gene3D" id="3.40.960.10">
    <property type="entry name" value="VSR Endonuclease"/>
    <property type="match status" value="1"/>
</dbReference>
<dbReference type="SUPFAM" id="SSF52980">
    <property type="entry name" value="Restriction endonuclease-like"/>
    <property type="match status" value="1"/>
</dbReference>
<organism evidence="2 3">
    <name type="scientific">Microbacterium memoriense</name>
    <dbReference type="NCBI Taxonomy" id="2978350"/>
    <lineage>
        <taxon>Bacteria</taxon>
        <taxon>Bacillati</taxon>
        <taxon>Actinomycetota</taxon>
        <taxon>Actinomycetes</taxon>
        <taxon>Micrococcales</taxon>
        <taxon>Microbacteriaceae</taxon>
        <taxon>Microbacterium</taxon>
    </lineage>
</organism>
<gene>
    <name evidence="2" type="ORF">N4R40_10615</name>
</gene>
<evidence type="ECO:0000313" key="2">
    <source>
        <dbReference type="EMBL" id="MCT9002817.1"/>
    </source>
</evidence>
<name>A0ABT2PDY0_9MICO</name>
<evidence type="ECO:0000259" key="1">
    <source>
        <dbReference type="Pfam" id="PF04480"/>
    </source>
</evidence>
<dbReference type="Pfam" id="PF04480">
    <property type="entry name" value="DUF559"/>
    <property type="match status" value="1"/>
</dbReference>
<protein>
    <submittedName>
        <fullName evidence="2">Endonuclease domain-containing protein</fullName>
    </submittedName>
</protein>
<reference evidence="2 3" key="1">
    <citation type="journal article" date="2024" name="Int. J. Syst. Evol. Microbiol.">
        <title>Microbacterium memoriense sp. nov., a member of the Actinomycetota from marine beach sediment of the north coast of Portugal.</title>
        <authorList>
            <person name="Santos J.D.N.D."/>
            <person name="Klimek D."/>
            <person name="Calusinska M."/>
            <person name="Lobo-da-Cunha A."/>
            <person name="Catita J."/>
            <person name="Goncalves H."/>
            <person name="Gonzalez I."/>
            <person name="Lage O.M."/>
        </authorList>
    </citation>
    <scope>NUCLEOTIDE SEQUENCE [LARGE SCALE GENOMIC DNA]</scope>
    <source>
        <strain evidence="2 3">PMIC_1C1B</strain>
    </source>
</reference>
<accession>A0ABT2PDY0</accession>
<dbReference type="RefSeq" id="WP_261607344.1">
    <property type="nucleotide sequence ID" value="NZ_JAODOR010000011.1"/>
</dbReference>
<dbReference type="InterPro" id="IPR007569">
    <property type="entry name" value="DUF559"/>
</dbReference>
<dbReference type="EMBL" id="JAODOR010000011">
    <property type="protein sequence ID" value="MCT9002817.1"/>
    <property type="molecule type" value="Genomic_DNA"/>
</dbReference>
<keyword evidence="3" id="KW-1185">Reference proteome</keyword>
<sequence length="329" mass="36007">MTSTARPLPAALGESFACAEAIAHEVTRRRLRAADLEVPFRGARLRREDPAGDGDAAAEPLALDGRIRRSLLRTAHAYASVAPSGSFFVGAAALAAHGLPMRSEWASRPLSVAVHPPAHAPRGRGVRGVKISPRMVSVCEVDGLRVADPVTAWALCGSWLSRDQLVVLGDALVCVPRDERGHSHPERRRATLDQLRQAVTVPWRRNRDRLLAALEVIRVGSMSPLETESRLVLTRAGLPEPDLDVEMRADDGRLIGVCDAVYRRQRVVVEVEGGHHRTSDRQWNRDLDKYAALAAAGWEVVRVTSRHIRGSNPQAPHLVRAALERHPQG</sequence>
<keyword evidence="2" id="KW-0540">Nuclease</keyword>
<dbReference type="Proteomes" id="UP001300496">
    <property type="component" value="Unassembled WGS sequence"/>
</dbReference>